<feature type="domain" description="UPF0547" evidence="2">
    <location>
        <begin position="21"/>
        <end position="43"/>
    </location>
</feature>
<evidence type="ECO:0000313" key="4">
    <source>
        <dbReference type="Proteomes" id="UP000000809"/>
    </source>
</evidence>
<proteinExistence type="predicted"/>
<dbReference type="KEGG" id="pmu:PM0127"/>
<dbReference type="HOGENOM" id="CLU_2633137_0_0_6"/>
<dbReference type="AlphaFoldDB" id="Q9CPC1"/>
<keyword evidence="1" id="KW-1133">Transmembrane helix</keyword>
<gene>
    <name evidence="3" type="ordered locus">PM0127</name>
</gene>
<evidence type="ECO:0000313" key="3">
    <source>
        <dbReference type="EMBL" id="AAK02211.1"/>
    </source>
</evidence>
<dbReference type="Proteomes" id="UP000000809">
    <property type="component" value="Chromosome"/>
</dbReference>
<dbReference type="EnsemblBacteria" id="AAK02211">
    <property type="protein sequence ID" value="AAK02211"/>
    <property type="gene ID" value="PM0127"/>
</dbReference>
<dbReference type="STRING" id="272843.PM0127"/>
<dbReference type="Pfam" id="PF10571">
    <property type="entry name" value="UPF0547"/>
    <property type="match status" value="1"/>
</dbReference>
<name>Q9CPC1_PASMU</name>
<keyword evidence="4" id="KW-1185">Reference proteome</keyword>
<dbReference type="EMBL" id="AE004439">
    <property type="protein sequence ID" value="AAK02211.1"/>
    <property type="molecule type" value="Genomic_DNA"/>
</dbReference>
<reference evidence="3 4" key="1">
    <citation type="journal article" date="2001" name="Proc. Natl. Acad. Sci. U.S.A.">
        <title>Complete genomic sequence of Pasteurella multocida Pm70.</title>
        <authorList>
            <person name="May B.J."/>
            <person name="Zhang Q."/>
            <person name="Li L.L."/>
            <person name="Paustian M.L."/>
            <person name="Whittam T.S."/>
            <person name="Kapur V."/>
        </authorList>
    </citation>
    <scope>NUCLEOTIDE SEQUENCE [LARGE SCALE GENOMIC DNA]</scope>
    <source>
        <strain evidence="3 4">Pm70</strain>
    </source>
</reference>
<feature type="transmembrane region" description="Helical" evidence="1">
    <location>
        <begin position="71"/>
        <end position="90"/>
    </location>
</feature>
<dbReference type="InterPro" id="IPR018886">
    <property type="entry name" value="UPF0547"/>
</dbReference>
<keyword evidence="1" id="KW-0812">Transmembrane</keyword>
<keyword evidence="1" id="KW-0472">Membrane</keyword>
<evidence type="ECO:0000256" key="1">
    <source>
        <dbReference type="SAM" id="Phobius"/>
    </source>
</evidence>
<evidence type="ECO:0000259" key="2">
    <source>
        <dbReference type="Pfam" id="PF10571"/>
    </source>
</evidence>
<accession>Q9CPC1</accession>
<organism evidence="3 4">
    <name type="scientific">Pasteurella multocida (strain Pm70)</name>
    <dbReference type="NCBI Taxonomy" id="272843"/>
    <lineage>
        <taxon>Bacteria</taxon>
        <taxon>Pseudomonadati</taxon>
        <taxon>Pseudomonadota</taxon>
        <taxon>Gammaproteobacteria</taxon>
        <taxon>Pasteurellales</taxon>
        <taxon>Pasteurellaceae</taxon>
        <taxon>Pasteurella</taxon>
    </lineage>
</organism>
<protein>
    <recommendedName>
        <fullName evidence="2">UPF0547 domain-containing protein</fullName>
    </recommendedName>
</protein>
<sequence length="91" mass="10693">MLISRRHNNETDEENMALHRCPECRHKVSESALSCPNCGFSFKEEDLAVYRQKLEERRLHNQEINKQSAKLHLVWFLIFALVIGIASWIVN</sequence>